<dbReference type="FunFam" id="3.40.50.720:FF:000039">
    <property type="entry name" value="Alcohol dehydrogenase AdhP"/>
    <property type="match status" value="1"/>
</dbReference>
<keyword evidence="4 8" id="KW-0479">Metal-binding</keyword>
<protein>
    <recommendedName>
        <fullName evidence="3">alcohol dehydrogenase</fullName>
        <ecNumber evidence="3">1.1.1.1</ecNumber>
    </recommendedName>
</protein>
<gene>
    <name evidence="10" type="ORF">OEA41_004646</name>
</gene>
<dbReference type="EMBL" id="JASNWA010000010">
    <property type="protein sequence ID" value="KAK3168200.1"/>
    <property type="molecule type" value="Genomic_DNA"/>
</dbReference>
<dbReference type="Pfam" id="PF08240">
    <property type="entry name" value="ADH_N"/>
    <property type="match status" value="1"/>
</dbReference>
<proteinExistence type="inferred from homology"/>
<evidence type="ECO:0000256" key="7">
    <source>
        <dbReference type="ARBA" id="ARBA00023027"/>
    </source>
</evidence>
<dbReference type="InterPro" id="IPR036291">
    <property type="entry name" value="NAD(P)-bd_dom_sf"/>
</dbReference>
<keyword evidence="7" id="KW-0520">NAD</keyword>
<keyword evidence="5 8" id="KW-0862">Zinc</keyword>
<sequence>MTLPKHQQAAVKQGQEPKCEVTTIDVPQLGPGQILCKINYSGICGTDKAFIFNEFKMKETAKGISGHEGAGTVVGVAEDVKDLWKEGDRVGVKWVTSICQRCEFCTNGQDELHCPKQRNSGNSVPGTFQEYCVTDARYATRIPNGVKDEEAGPIMCGGVTAYVACKRSQVRPGQWIVVPGAGGGLGHLAIQYAKTMGMRVIAIDGGAEKQKLCLELGAEHFIDFTTTKDIPAEIMHITTYGAHGVVVTAASREGYATAPMLLRPGGTVVAVGIPTDMTIVAGAPPALLCMKRLNIVGTVTGTLKDVDEALDFTARGLVRPVLTHGTLHDLNELIAKLKDGKIAGRAVVKIAA</sequence>
<dbReference type="Gene3D" id="3.40.50.720">
    <property type="entry name" value="NAD(P)-binding Rossmann-like Domain"/>
    <property type="match status" value="1"/>
</dbReference>
<dbReference type="PANTHER" id="PTHR42940">
    <property type="entry name" value="ALCOHOL DEHYDROGENASE 1-RELATED"/>
    <property type="match status" value="1"/>
</dbReference>
<evidence type="ECO:0000256" key="3">
    <source>
        <dbReference type="ARBA" id="ARBA00013190"/>
    </source>
</evidence>
<dbReference type="GO" id="GO:0008270">
    <property type="term" value="F:zinc ion binding"/>
    <property type="evidence" value="ECO:0007669"/>
    <property type="project" value="InterPro"/>
</dbReference>
<evidence type="ECO:0000256" key="4">
    <source>
        <dbReference type="ARBA" id="ARBA00022723"/>
    </source>
</evidence>
<accession>A0AAD9YY85</accession>
<keyword evidence="11" id="KW-1185">Reference proteome</keyword>
<dbReference type="GO" id="GO:0004022">
    <property type="term" value="F:alcohol dehydrogenase (NAD+) activity"/>
    <property type="evidence" value="ECO:0007669"/>
    <property type="project" value="UniProtKB-EC"/>
</dbReference>
<dbReference type="InterPro" id="IPR013149">
    <property type="entry name" value="ADH-like_C"/>
</dbReference>
<comment type="caution">
    <text evidence="10">The sequence shown here is derived from an EMBL/GenBank/DDBJ whole genome shotgun (WGS) entry which is preliminary data.</text>
</comment>
<dbReference type="EC" id="1.1.1.1" evidence="3"/>
<evidence type="ECO:0000256" key="1">
    <source>
        <dbReference type="ARBA" id="ARBA00001947"/>
    </source>
</evidence>
<dbReference type="InterPro" id="IPR020843">
    <property type="entry name" value="ER"/>
</dbReference>
<evidence type="ECO:0000313" key="10">
    <source>
        <dbReference type="EMBL" id="KAK3168200.1"/>
    </source>
</evidence>
<dbReference type="Proteomes" id="UP001276659">
    <property type="component" value="Unassembled WGS sequence"/>
</dbReference>
<dbReference type="Gene3D" id="3.90.180.10">
    <property type="entry name" value="Medium-chain alcohol dehydrogenases, catalytic domain"/>
    <property type="match status" value="1"/>
</dbReference>
<keyword evidence="6" id="KW-0560">Oxidoreductase</keyword>
<reference evidence="10" key="1">
    <citation type="submission" date="2022-11" db="EMBL/GenBank/DDBJ databases">
        <title>Chromosomal genome sequence assembly and mating type (MAT) locus characterization of the leprose asexual lichenized fungus Lepraria neglecta (Nyl.) Erichsen.</title>
        <authorList>
            <person name="Allen J.L."/>
            <person name="Pfeffer B."/>
        </authorList>
    </citation>
    <scope>NUCLEOTIDE SEQUENCE</scope>
    <source>
        <strain evidence="10">Allen 5258</strain>
    </source>
</reference>
<dbReference type="PROSITE" id="PS00059">
    <property type="entry name" value="ADH_ZINC"/>
    <property type="match status" value="1"/>
</dbReference>
<evidence type="ECO:0000256" key="2">
    <source>
        <dbReference type="ARBA" id="ARBA00008072"/>
    </source>
</evidence>
<dbReference type="InterPro" id="IPR002328">
    <property type="entry name" value="ADH_Zn_CS"/>
</dbReference>
<evidence type="ECO:0000259" key="9">
    <source>
        <dbReference type="SMART" id="SM00829"/>
    </source>
</evidence>
<comment type="similarity">
    <text evidence="2 8">Belongs to the zinc-containing alcohol dehydrogenase family.</text>
</comment>
<dbReference type="InterPro" id="IPR013154">
    <property type="entry name" value="ADH-like_N"/>
</dbReference>
<name>A0AAD9YY85_9LECA</name>
<dbReference type="Pfam" id="PF00107">
    <property type="entry name" value="ADH_zinc_N"/>
    <property type="match status" value="1"/>
</dbReference>
<evidence type="ECO:0000313" key="11">
    <source>
        <dbReference type="Proteomes" id="UP001276659"/>
    </source>
</evidence>
<dbReference type="InterPro" id="IPR011032">
    <property type="entry name" value="GroES-like_sf"/>
</dbReference>
<feature type="domain" description="Enoyl reductase (ER)" evidence="9">
    <location>
        <begin position="14"/>
        <end position="348"/>
    </location>
</feature>
<dbReference type="PANTHER" id="PTHR42940:SF3">
    <property type="entry name" value="ALCOHOL DEHYDROGENASE 1-RELATED"/>
    <property type="match status" value="1"/>
</dbReference>
<dbReference type="SMART" id="SM00829">
    <property type="entry name" value="PKS_ER"/>
    <property type="match status" value="1"/>
</dbReference>
<evidence type="ECO:0000256" key="6">
    <source>
        <dbReference type="ARBA" id="ARBA00023002"/>
    </source>
</evidence>
<dbReference type="CDD" id="cd08297">
    <property type="entry name" value="CAD3"/>
    <property type="match status" value="1"/>
</dbReference>
<evidence type="ECO:0000256" key="8">
    <source>
        <dbReference type="RuleBase" id="RU361277"/>
    </source>
</evidence>
<dbReference type="AlphaFoldDB" id="A0AAD9YY85"/>
<dbReference type="SUPFAM" id="SSF50129">
    <property type="entry name" value="GroES-like"/>
    <property type="match status" value="1"/>
</dbReference>
<comment type="cofactor">
    <cofactor evidence="1 8">
        <name>Zn(2+)</name>
        <dbReference type="ChEBI" id="CHEBI:29105"/>
    </cofactor>
</comment>
<organism evidence="10 11">
    <name type="scientific">Lepraria neglecta</name>
    <dbReference type="NCBI Taxonomy" id="209136"/>
    <lineage>
        <taxon>Eukaryota</taxon>
        <taxon>Fungi</taxon>
        <taxon>Dikarya</taxon>
        <taxon>Ascomycota</taxon>
        <taxon>Pezizomycotina</taxon>
        <taxon>Lecanoromycetes</taxon>
        <taxon>OSLEUM clade</taxon>
        <taxon>Lecanoromycetidae</taxon>
        <taxon>Lecanorales</taxon>
        <taxon>Lecanorineae</taxon>
        <taxon>Stereocaulaceae</taxon>
        <taxon>Lepraria</taxon>
    </lineage>
</organism>
<evidence type="ECO:0000256" key="5">
    <source>
        <dbReference type="ARBA" id="ARBA00022833"/>
    </source>
</evidence>
<dbReference type="SUPFAM" id="SSF51735">
    <property type="entry name" value="NAD(P)-binding Rossmann-fold domains"/>
    <property type="match status" value="1"/>
</dbReference>
<dbReference type="GO" id="GO:0005737">
    <property type="term" value="C:cytoplasm"/>
    <property type="evidence" value="ECO:0007669"/>
    <property type="project" value="TreeGrafter"/>
</dbReference>